<organism evidence="2 3">
    <name type="scientific">Nonlabens marinus S1-08</name>
    <dbReference type="NCBI Taxonomy" id="1454201"/>
    <lineage>
        <taxon>Bacteria</taxon>
        <taxon>Pseudomonadati</taxon>
        <taxon>Bacteroidota</taxon>
        <taxon>Flavobacteriia</taxon>
        <taxon>Flavobacteriales</taxon>
        <taxon>Flavobacteriaceae</taxon>
        <taxon>Nonlabens</taxon>
    </lineage>
</organism>
<dbReference type="InterPro" id="IPR025380">
    <property type="entry name" value="DUF4369"/>
</dbReference>
<dbReference type="AlphaFoldDB" id="W8VX87"/>
<gene>
    <name evidence="2" type="ORF">NMS_1488</name>
</gene>
<accession>W8VX87</accession>
<keyword evidence="3" id="KW-1185">Reference proteome</keyword>
<protein>
    <recommendedName>
        <fullName evidence="1">DUF4369 domain-containing protein</fullName>
    </recommendedName>
</protein>
<dbReference type="KEGG" id="nmf:NMS_1488"/>
<name>W8VX87_9FLAO</name>
<feature type="domain" description="DUF4369" evidence="1">
    <location>
        <begin position="2"/>
        <end position="75"/>
    </location>
</feature>
<dbReference type="HOGENOM" id="CLU_103789_0_0_10"/>
<evidence type="ECO:0000313" key="3">
    <source>
        <dbReference type="Proteomes" id="UP000031760"/>
    </source>
</evidence>
<evidence type="ECO:0000313" key="2">
    <source>
        <dbReference type="EMBL" id="BAO55497.1"/>
    </source>
</evidence>
<sequence length="187" mass="21304">MTLDSIALDGTSKFTLSTSIEEPQLLYLYLDVKDGTAYDDRLSFFAQDTIMTVKSSLQDFEKDAVITGSKNNELLTEFRRNMASLNKTYTELVKRSMALDRQENASQAAIDALNADYETYLNKKVKYALSYATVHKEYEVAPFILLEEGFDANPVFLDSVYQQMPKKIQTSLYGKELSELIKDLKEI</sequence>
<dbReference type="Proteomes" id="UP000031760">
    <property type="component" value="Chromosome"/>
</dbReference>
<reference evidence="2 3" key="1">
    <citation type="journal article" date="2014" name="Proc. Natl. Acad. Sci. U.S.A.">
        <title>Functional characterization of flavobacteria rhodopsins reveals a unique class of light-driven chloride pump in bacteria.</title>
        <authorList>
            <person name="Yoshizawa S."/>
            <person name="Kumagai Y."/>
            <person name="Kim H."/>
            <person name="Ogura Y."/>
            <person name="Hayashi T."/>
            <person name="Iwasaki W."/>
            <person name="DeLong E.F."/>
            <person name="Kogure K."/>
        </authorList>
    </citation>
    <scope>NUCLEOTIDE SEQUENCE [LARGE SCALE GENOMIC DNA]</scope>
    <source>
        <strain evidence="2 3">S1-08</strain>
    </source>
</reference>
<dbReference type="STRING" id="1454201.NMS_1488"/>
<dbReference type="EMBL" id="AP014548">
    <property type="protein sequence ID" value="BAO55497.1"/>
    <property type="molecule type" value="Genomic_DNA"/>
</dbReference>
<evidence type="ECO:0000259" key="1">
    <source>
        <dbReference type="Pfam" id="PF14289"/>
    </source>
</evidence>
<dbReference type="Pfam" id="PF14289">
    <property type="entry name" value="DUF4369"/>
    <property type="match status" value="1"/>
</dbReference>
<proteinExistence type="predicted"/>